<feature type="coiled-coil region" evidence="1">
    <location>
        <begin position="467"/>
        <end position="494"/>
    </location>
</feature>
<dbReference type="EMBL" id="JBANDC010000012">
    <property type="protein sequence ID" value="MEM4989102.1"/>
    <property type="molecule type" value="Genomic_DNA"/>
</dbReference>
<evidence type="ECO:0000313" key="4">
    <source>
        <dbReference type="Proteomes" id="UP001495910"/>
    </source>
</evidence>
<dbReference type="Proteomes" id="UP001495910">
    <property type="component" value="Unassembled WGS sequence"/>
</dbReference>
<keyword evidence="4" id="KW-1185">Reference proteome</keyword>
<sequence length="550" mass="60640">MINSSLPQTLSTIRNVPSYANQPKSSVAQSNSTPENLSAQQWDPRRQYAPDSEVIVDGKKYRATSLIEQYPRTSPLDNGDVWLYAGQATPSEKLAGAKKEAVDLKNQLAMETLSAGADKLEKLVSKSTSEQLDNKLSEIADLEKQLATEKFSAEADKLDKLAPKSTSEQLTDRKKKGEDLKNQLAMETLSAGADKLDELAPKSTSEQLDDKLNEIADLEKQLATEKFSAGADKLDKLAPKSTSEQLDDKLNEIADLEEQLVKEKFSAEADKLDKLAPKSTSEQLTDKKKKGADLKNQLAMDTLSAGVDKLEKLVEKSMPENLSAQRWDPRQQYAPGSEVIVDGKKYRATSLIEQYPRTSPQDRGDVWWYAGQATPSEKLASAQKEAADLGNQLASETLSTGADKLEKLVEKSMPENLSAQRWDPRRQYAPGSEVIVDGKKYRATSLIEQYPRTSPQDSGDVWWYDGQATTSEKLASAQEEAADLKIQLAMERLSSGVDKLEKLVPKSASEQPDNKLDEIADLEKQLAMETTDGLHKIGNPMPESTSKDVS</sequence>
<comment type="caution">
    <text evidence="3">The sequence shown here is derived from an EMBL/GenBank/DDBJ whole genome shotgun (WGS) entry which is preliminary data.</text>
</comment>
<accession>A0ABU9PYN0</accession>
<keyword evidence="1" id="KW-0175">Coiled coil</keyword>
<gene>
    <name evidence="3" type="ORF">V8G57_17055</name>
</gene>
<dbReference type="Gene3D" id="2.10.10.90">
    <property type="match status" value="1"/>
</dbReference>
<organism evidence="3 4">
    <name type="scientific">Collimonas rhizosphaerae</name>
    <dbReference type="NCBI Taxonomy" id="3126357"/>
    <lineage>
        <taxon>Bacteria</taxon>
        <taxon>Pseudomonadati</taxon>
        <taxon>Pseudomonadota</taxon>
        <taxon>Betaproteobacteria</taxon>
        <taxon>Burkholderiales</taxon>
        <taxon>Oxalobacteraceae</taxon>
        <taxon>Collimonas</taxon>
    </lineage>
</organism>
<feature type="region of interest" description="Disordered" evidence="2">
    <location>
        <begin position="158"/>
        <end position="186"/>
    </location>
</feature>
<proteinExistence type="predicted"/>
<evidence type="ECO:0000256" key="1">
    <source>
        <dbReference type="SAM" id="Coils"/>
    </source>
</evidence>
<feature type="region of interest" description="Disordered" evidence="2">
    <location>
        <begin position="14"/>
        <end position="49"/>
    </location>
</feature>
<feature type="compositionally biased region" description="Basic and acidic residues" evidence="2">
    <location>
        <begin position="170"/>
        <end position="181"/>
    </location>
</feature>
<feature type="compositionally biased region" description="Polar residues" evidence="2">
    <location>
        <begin position="14"/>
        <end position="41"/>
    </location>
</feature>
<feature type="compositionally biased region" description="Basic and acidic residues" evidence="2">
    <location>
        <begin position="267"/>
        <end position="276"/>
    </location>
</feature>
<evidence type="ECO:0000256" key="2">
    <source>
        <dbReference type="SAM" id="MobiDB-lite"/>
    </source>
</evidence>
<evidence type="ECO:0000313" key="3">
    <source>
        <dbReference type="EMBL" id="MEM4989102.1"/>
    </source>
</evidence>
<dbReference type="RefSeq" id="WP_342830378.1">
    <property type="nucleotide sequence ID" value="NZ_JBANDC010000012.1"/>
</dbReference>
<feature type="region of interest" description="Disordered" evidence="2">
    <location>
        <begin position="267"/>
        <end position="291"/>
    </location>
</feature>
<protein>
    <submittedName>
        <fullName evidence="3">Uncharacterized protein</fullName>
    </submittedName>
</protein>
<name>A0ABU9PYN0_9BURK</name>
<reference evidence="3 4" key="1">
    <citation type="submission" date="2024-02" db="EMBL/GenBank/DDBJ databases">
        <title>Draft genome sequence of Collimonas sp. strain H4R21, an effective mineral-weathering bacterial strain isolated from the beech rhizosphere.</title>
        <authorList>
            <person name="Morin E."/>
            <person name="Uroz S."/>
            <person name="Leveau J.H.J."/>
            <person name="Kumar R."/>
            <person name="Rey M.W."/>
            <person name="Pham J."/>
        </authorList>
    </citation>
    <scope>NUCLEOTIDE SEQUENCE [LARGE SCALE GENOMIC DNA]</scope>
    <source>
        <strain evidence="3 4">H4R21</strain>
    </source>
</reference>